<feature type="transmembrane region" description="Helical" evidence="6">
    <location>
        <begin position="428"/>
        <end position="447"/>
    </location>
</feature>
<evidence type="ECO:0000256" key="3">
    <source>
        <dbReference type="ARBA" id="ARBA00022692"/>
    </source>
</evidence>
<feature type="transmembrane region" description="Helical" evidence="6">
    <location>
        <begin position="242"/>
        <end position="260"/>
    </location>
</feature>
<comment type="caution">
    <text evidence="7">The sequence shown here is derived from an EMBL/GenBank/DDBJ whole genome shotgun (WGS) entry which is preliminary data.</text>
</comment>
<dbReference type="PANTHER" id="PTHR30250">
    <property type="entry name" value="PST FAMILY PREDICTED COLANIC ACID TRANSPORTER"/>
    <property type="match status" value="1"/>
</dbReference>
<feature type="transmembrane region" description="Helical" evidence="6">
    <location>
        <begin position="369"/>
        <end position="390"/>
    </location>
</feature>
<dbReference type="Proteomes" id="UP000291097">
    <property type="component" value="Unassembled WGS sequence"/>
</dbReference>
<feature type="transmembrane region" description="Helical" evidence="6">
    <location>
        <begin position="332"/>
        <end position="348"/>
    </location>
</feature>
<dbReference type="CDD" id="cd13128">
    <property type="entry name" value="MATE_Wzx_like"/>
    <property type="match status" value="1"/>
</dbReference>
<feature type="transmembrane region" description="Helical" evidence="6">
    <location>
        <begin position="188"/>
        <end position="207"/>
    </location>
</feature>
<evidence type="ECO:0000256" key="1">
    <source>
        <dbReference type="ARBA" id="ARBA00004651"/>
    </source>
</evidence>
<feature type="transmembrane region" description="Helical" evidence="6">
    <location>
        <begin position="453"/>
        <end position="477"/>
    </location>
</feature>
<feature type="transmembrane region" description="Helical" evidence="6">
    <location>
        <begin position="41"/>
        <end position="62"/>
    </location>
</feature>
<protein>
    <submittedName>
        <fullName evidence="7">O-antigen/teichoic acid export membrane protein</fullName>
    </submittedName>
</protein>
<evidence type="ECO:0000256" key="6">
    <source>
        <dbReference type="SAM" id="Phobius"/>
    </source>
</evidence>
<feature type="transmembrane region" description="Helical" evidence="6">
    <location>
        <begin position="15"/>
        <end position="35"/>
    </location>
</feature>
<evidence type="ECO:0000256" key="5">
    <source>
        <dbReference type="ARBA" id="ARBA00023136"/>
    </source>
</evidence>
<dbReference type="InterPro" id="IPR050833">
    <property type="entry name" value="Poly_Biosynth_Transport"/>
</dbReference>
<evidence type="ECO:0000313" key="7">
    <source>
        <dbReference type="EMBL" id="RZV10898.1"/>
    </source>
</evidence>
<feature type="transmembrane region" description="Helical" evidence="6">
    <location>
        <begin position="83"/>
        <end position="106"/>
    </location>
</feature>
<dbReference type="PANTHER" id="PTHR30250:SF11">
    <property type="entry name" value="O-ANTIGEN TRANSPORTER-RELATED"/>
    <property type="match status" value="1"/>
</dbReference>
<evidence type="ECO:0000256" key="4">
    <source>
        <dbReference type="ARBA" id="ARBA00022989"/>
    </source>
</evidence>
<comment type="subcellular location">
    <subcellularLocation>
        <location evidence="1">Cell membrane</location>
        <topology evidence="1">Multi-pass membrane protein</topology>
    </subcellularLocation>
</comment>
<keyword evidence="5 6" id="KW-0472">Membrane</keyword>
<gene>
    <name evidence="7" type="ORF">BDK88_2104</name>
</gene>
<accession>A0A482YBW3</accession>
<organism evidence="7 8">
    <name type="scientific">Natrinema hispanicum</name>
    <dbReference type="NCBI Taxonomy" id="392421"/>
    <lineage>
        <taxon>Archaea</taxon>
        <taxon>Methanobacteriati</taxon>
        <taxon>Methanobacteriota</taxon>
        <taxon>Stenosarchaea group</taxon>
        <taxon>Halobacteria</taxon>
        <taxon>Halobacteriales</taxon>
        <taxon>Natrialbaceae</taxon>
        <taxon>Natrinema</taxon>
    </lineage>
</organism>
<keyword evidence="3 6" id="KW-0812">Transmembrane</keyword>
<dbReference type="OrthoDB" id="202076at2157"/>
<feature type="transmembrane region" description="Helical" evidence="6">
    <location>
        <begin position="396"/>
        <end position="416"/>
    </location>
</feature>
<reference evidence="7 8" key="1">
    <citation type="submission" date="2019-02" db="EMBL/GenBank/DDBJ databases">
        <title>Genomic Encyclopedia of Archaeal and Bacterial Type Strains, Phase II (KMG-II): from individual species to whole genera.</title>
        <authorList>
            <person name="Goeker M."/>
        </authorList>
    </citation>
    <scope>NUCLEOTIDE SEQUENCE [LARGE SCALE GENOMIC DNA]</scope>
    <source>
        <strain evidence="7 8">DSM 18328</strain>
    </source>
</reference>
<proteinExistence type="predicted"/>
<dbReference type="GO" id="GO:0005886">
    <property type="term" value="C:plasma membrane"/>
    <property type="evidence" value="ECO:0007669"/>
    <property type="project" value="UniProtKB-SubCell"/>
</dbReference>
<dbReference type="Pfam" id="PF01943">
    <property type="entry name" value="Polysacc_synt"/>
    <property type="match status" value="1"/>
</dbReference>
<evidence type="ECO:0000256" key="2">
    <source>
        <dbReference type="ARBA" id="ARBA00022475"/>
    </source>
</evidence>
<name>A0A482YBW3_9EURY</name>
<sequence>MRLASKLADQFKAEFSGRVIATISSSILTVLLARLLEPDSYGLLFLAISIYGIVKLFSKLGIARSASRYLAEYRETDADQIPYILKTSFLLNALTILLTGFVLFIGKEHIAELIGRPELSPFLALGALFIGFSSLLSYVRFILQGFERVELSSTVHAADRTCRLFLAVGFVLLGYDVIGALLGYIISAALVSTGGLLFIYISFYRGFEKNPREPDLRRRIIKYAIPLTATNTATVLDKRIDMVLIGFFLNPSAVAFYTAGRQIVQFIKMPMASLGFTLSPMYGSQKANGDSDTAARIYETSLSYGLLLYIPISAGVILIAEPLIELVFGSEYLGAVPILHVFSLYIVLESVTELTNTSLDYLGRARSRAIIQLITAVLNVLLNIILIPLIGIVGAAIATVITHSLYTLANVYIINLELSLRFGFILRNLLYSIGIAIAISIPVYGILNFSLGVISLFISIFLGGLIWILLIQILGLVNVRKVVSTLT</sequence>
<keyword evidence="4 6" id="KW-1133">Transmembrane helix</keyword>
<feature type="transmembrane region" description="Helical" evidence="6">
    <location>
        <begin position="164"/>
        <end position="182"/>
    </location>
</feature>
<dbReference type="EMBL" id="SHMP01000004">
    <property type="protein sequence ID" value="RZV10898.1"/>
    <property type="molecule type" value="Genomic_DNA"/>
</dbReference>
<evidence type="ECO:0000313" key="8">
    <source>
        <dbReference type="Proteomes" id="UP000291097"/>
    </source>
</evidence>
<dbReference type="RefSeq" id="WP_130500324.1">
    <property type="nucleotide sequence ID" value="NZ_SHMP01000004.1"/>
</dbReference>
<feature type="transmembrane region" description="Helical" evidence="6">
    <location>
        <begin position="122"/>
        <end position="143"/>
    </location>
</feature>
<dbReference type="AlphaFoldDB" id="A0A482YBW3"/>
<feature type="transmembrane region" description="Helical" evidence="6">
    <location>
        <begin position="302"/>
        <end position="320"/>
    </location>
</feature>
<keyword evidence="2" id="KW-1003">Cell membrane</keyword>
<dbReference type="InterPro" id="IPR002797">
    <property type="entry name" value="Polysacc_synth"/>
</dbReference>